<feature type="signal peptide" evidence="2">
    <location>
        <begin position="1"/>
        <end position="21"/>
    </location>
</feature>
<evidence type="ECO:0000313" key="3">
    <source>
        <dbReference type="EMBL" id="EJW03416.1"/>
    </source>
</evidence>
<keyword evidence="4" id="KW-1185">Reference proteome</keyword>
<dbReference type="AlphaFoldDB" id="J9D6J4"/>
<reference evidence="3 4" key="1">
    <citation type="submission" date="2011-08" db="EMBL/GenBank/DDBJ databases">
        <authorList>
            <person name="Liu Z.J."/>
            <person name="Shi F.L."/>
            <person name="Lu J.Q."/>
            <person name="Li M."/>
            <person name="Wang Z.L."/>
        </authorList>
    </citation>
    <scope>NUCLEOTIDE SEQUENCE [LARGE SCALE GENOMIC DNA]</scope>
    <source>
        <strain evidence="3 4">USNM 41457</strain>
    </source>
</reference>
<comment type="caution">
    <text evidence="3">The sequence shown here is derived from an EMBL/GenBank/DDBJ whole genome shotgun (WGS) entry which is preliminary data.</text>
</comment>
<accession>J9D6J4</accession>
<feature type="compositionally biased region" description="Polar residues" evidence="1">
    <location>
        <begin position="99"/>
        <end position="108"/>
    </location>
</feature>
<dbReference type="HOGENOM" id="CLU_1981575_0_0_1"/>
<dbReference type="VEuPathDB" id="MicrosporidiaDB:EDEG_02236"/>
<sequence>MTPFKFFIVLFRYLYAGSTHGNDSVNEGLTEQYILPEQECVIDSESSRDSDDEIGSSQETNLSKRNMFYRLVSNFFLGSRVESKKSTYSFVSQDDRDTSIATNETKSAIGSDETTRKNEHKKTYTQ</sequence>
<protein>
    <submittedName>
        <fullName evidence="3">Uncharacterized protein</fullName>
    </submittedName>
</protein>
<dbReference type="Proteomes" id="UP000003163">
    <property type="component" value="Unassembled WGS sequence"/>
</dbReference>
<keyword evidence="2" id="KW-0732">Signal</keyword>
<dbReference type="InParanoid" id="J9D6J4"/>
<evidence type="ECO:0000256" key="1">
    <source>
        <dbReference type="SAM" id="MobiDB-lite"/>
    </source>
</evidence>
<dbReference type="EMBL" id="AFBI03000038">
    <property type="protein sequence ID" value="EJW03416.1"/>
    <property type="molecule type" value="Genomic_DNA"/>
</dbReference>
<name>J9D6J4_EDHAE</name>
<gene>
    <name evidence="3" type="ORF">EDEG_02236</name>
</gene>
<organism evidence="3 4">
    <name type="scientific">Edhazardia aedis (strain USNM 41457)</name>
    <name type="common">Microsporidian parasite</name>
    <dbReference type="NCBI Taxonomy" id="1003232"/>
    <lineage>
        <taxon>Eukaryota</taxon>
        <taxon>Fungi</taxon>
        <taxon>Fungi incertae sedis</taxon>
        <taxon>Microsporidia</taxon>
        <taxon>Edhazardia</taxon>
    </lineage>
</organism>
<reference evidence="4" key="2">
    <citation type="submission" date="2015-07" db="EMBL/GenBank/DDBJ databases">
        <title>Contrasting host-pathogen interactions and genome evolution in two generalist and specialist microsporidian pathogens of mosquitoes.</title>
        <authorList>
            <consortium name="The Broad Institute Genomics Platform"/>
            <consortium name="The Broad Institute Genome Sequencing Center for Infectious Disease"/>
            <person name="Cuomo C.A."/>
            <person name="Sanscrainte N.D."/>
            <person name="Goldberg J.M."/>
            <person name="Heiman D."/>
            <person name="Young S."/>
            <person name="Zeng Q."/>
            <person name="Becnel J.J."/>
            <person name="Birren B.W."/>
        </authorList>
    </citation>
    <scope>NUCLEOTIDE SEQUENCE [LARGE SCALE GENOMIC DNA]</scope>
    <source>
        <strain evidence="4">USNM 41457</strain>
    </source>
</reference>
<feature type="chain" id="PRO_5003821376" evidence="2">
    <location>
        <begin position="22"/>
        <end position="126"/>
    </location>
</feature>
<evidence type="ECO:0000313" key="4">
    <source>
        <dbReference type="Proteomes" id="UP000003163"/>
    </source>
</evidence>
<feature type="region of interest" description="Disordered" evidence="1">
    <location>
        <begin position="85"/>
        <end position="126"/>
    </location>
</feature>
<evidence type="ECO:0000256" key="2">
    <source>
        <dbReference type="SAM" id="SignalP"/>
    </source>
</evidence>
<proteinExistence type="predicted"/>